<dbReference type="Proteomes" id="UP000244855">
    <property type="component" value="Unassembled WGS sequence"/>
</dbReference>
<keyword evidence="3" id="KW-1185">Reference proteome</keyword>
<accession>A0A2V1DTJ3</accession>
<evidence type="ECO:0000313" key="3">
    <source>
        <dbReference type="Proteomes" id="UP000244855"/>
    </source>
</evidence>
<dbReference type="AlphaFoldDB" id="A0A2V1DTJ3"/>
<reference evidence="2 3" key="1">
    <citation type="journal article" date="2018" name="Sci. Rep.">
        <title>Comparative genomics provides insights into the lifestyle and reveals functional heterogeneity of dark septate endophytic fungi.</title>
        <authorList>
            <person name="Knapp D.G."/>
            <person name="Nemeth J.B."/>
            <person name="Barry K."/>
            <person name="Hainaut M."/>
            <person name="Henrissat B."/>
            <person name="Johnson J."/>
            <person name="Kuo A."/>
            <person name="Lim J.H.P."/>
            <person name="Lipzen A."/>
            <person name="Nolan M."/>
            <person name="Ohm R.A."/>
            <person name="Tamas L."/>
            <person name="Grigoriev I.V."/>
            <person name="Spatafora J.W."/>
            <person name="Nagy L.G."/>
            <person name="Kovacs G.M."/>
        </authorList>
    </citation>
    <scope>NUCLEOTIDE SEQUENCE [LARGE SCALE GENOMIC DNA]</scope>
    <source>
        <strain evidence="2 3">DSE2036</strain>
    </source>
</reference>
<dbReference type="EMBL" id="KZ805357">
    <property type="protein sequence ID" value="PVI01451.1"/>
    <property type="molecule type" value="Genomic_DNA"/>
</dbReference>
<sequence>MSLYPGFNFSTTEDSGSLGLDYPLDISTAEDLGLFSLDGALDIGIANQPGLSSTLPTIPNTKDCLNWAPPCTPYDFSGLHLQDLIYSLPRPTRKAATSMFDVPTGDNRGDHGDRSVQDDQGDHRIQGHRLPGNTAFLVLDAAAHQITRQLERSVDKMAQIRLILLGEFRGFSFHNENVLGSVFQTFFESPTPEPGDYLWIFTFRDSWFWWQVRNGLLDDRTIRRLCAAEI</sequence>
<feature type="region of interest" description="Disordered" evidence="1">
    <location>
        <begin position="99"/>
        <end position="120"/>
    </location>
</feature>
<feature type="compositionally biased region" description="Basic and acidic residues" evidence="1">
    <location>
        <begin position="107"/>
        <end position="120"/>
    </location>
</feature>
<gene>
    <name evidence="2" type="ORF">DM02DRAFT_654474</name>
</gene>
<evidence type="ECO:0000256" key="1">
    <source>
        <dbReference type="SAM" id="MobiDB-lite"/>
    </source>
</evidence>
<proteinExistence type="predicted"/>
<protein>
    <submittedName>
        <fullName evidence="2">Uncharacterized protein</fullName>
    </submittedName>
</protein>
<evidence type="ECO:0000313" key="2">
    <source>
        <dbReference type="EMBL" id="PVI01451.1"/>
    </source>
</evidence>
<name>A0A2V1DTJ3_9PLEO</name>
<organism evidence="2 3">
    <name type="scientific">Periconia macrospinosa</name>
    <dbReference type="NCBI Taxonomy" id="97972"/>
    <lineage>
        <taxon>Eukaryota</taxon>
        <taxon>Fungi</taxon>
        <taxon>Dikarya</taxon>
        <taxon>Ascomycota</taxon>
        <taxon>Pezizomycotina</taxon>
        <taxon>Dothideomycetes</taxon>
        <taxon>Pleosporomycetidae</taxon>
        <taxon>Pleosporales</taxon>
        <taxon>Massarineae</taxon>
        <taxon>Periconiaceae</taxon>
        <taxon>Periconia</taxon>
    </lineage>
</organism>